<evidence type="ECO:0000256" key="2">
    <source>
        <dbReference type="ARBA" id="ARBA00009604"/>
    </source>
</evidence>
<evidence type="ECO:0000259" key="8">
    <source>
        <dbReference type="SMART" id="SM01192"/>
    </source>
</evidence>
<dbReference type="EMBL" id="MBDO02000053">
    <property type="protein sequence ID" value="RLN65459.1"/>
    <property type="molecule type" value="Genomic_DNA"/>
</dbReference>
<comment type="similarity">
    <text evidence="2">Belongs to the enolase family.</text>
</comment>
<comment type="caution">
    <text evidence="10">The sequence shown here is derived from an EMBL/GenBank/DDBJ whole genome shotgun (WGS) entry which is preliminary data.</text>
</comment>
<gene>
    <name evidence="11" type="ORF">BBJ29_001156</name>
    <name evidence="10" type="ORF">BBP00_00002844</name>
</gene>
<evidence type="ECO:0000313" key="13">
    <source>
        <dbReference type="Proteomes" id="UP000284657"/>
    </source>
</evidence>
<dbReference type="SUPFAM" id="SSF47391">
    <property type="entry name" value="Dimerization-anchoring domain of cAMP-dependent PK regulatory subunit"/>
    <property type="match status" value="1"/>
</dbReference>
<dbReference type="Gene3D" id="3.30.390.10">
    <property type="entry name" value="Enolase-like, N-terminal domain"/>
    <property type="match status" value="1"/>
</dbReference>
<dbReference type="PANTHER" id="PTHR11902">
    <property type="entry name" value="ENOLASE"/>
    <property type="match status" value="1"/>
</dbReference>
<dbReference type="EC" id="4.2.1.11" evidence="3"/>
<evidence type="ECO:0000256" key="4">
    <source>
        <dbReference type="ARBA" id="ARBA00022842"/>
    </source>
</evidence>
<dbReference type="Gene3D" id="3.20.20.120">
    <property type="entry name" value="Enolase-like C-terminal domain"/>
    <property type="match status" value="1"/>
</dbReference>
<evidence type="ECO:0000313" key="10">
    <source>
        <dbReference type="EMBL" id="RLN65459.1"/>
    </source>
</evidence>
<dbReference type="InterPro" id="IPR036849">
    <property type="entry name" value="Enolase-like_C_sf"/>
</dbReference>
<dbReference type="AlphaFoldDB" id="A0A3F2RW81"/>
<dbReference type="SUPFAM" id="SSF54826">
    <property type="entry name" value="Enolase N-terminal domain-like"/>
    <property type="match status" value="1"/>
</dbReference>
<dbReference type="EMBL" id="MBAD02000192">
    <property type="protein sequence ID" value="RLN70782.1"/>
    <property type="molecule type" value="Genomic_DNA"/>
</dbReference>
<dbReference type="InterPro" id="IPR020810">
    <property type="entry name" value="Enolase_C"/>
</dbReference>
<feature type="domain" description="Enolase C-terminal TIM barrel" evidence="8">
    <location>
        <begin position="222"/>
        <end position="557"/>
    </location>
</feature>
<sequence length="557" mass="59182">MPQQQNLCDDQDDDEEEEQVRERDLVEAYVAEHSLESSLNDVINQVVANRPEDPFLMLSSLLYARATAKRGIFYVQVCEVLDASGEPTVLVRLHTGKGIFEGFCSAEAGGIKDCECSTRGLGDESNDAGVGFSHVPPSKQRYGGRGYTKIAAIAQRLLVEKLVGLEPTEQGALDDILQSLESTVGRNVSLAASLAICQAGAKYAEMSLREHVARLQELPPENLCVPMPLFSIVNGGKYASNKLFAQEILLTPTSATSFADALQIGVEFNTVLHTQLEARGIGFTNRGAFGGFAPQFQTLDEVFQVLRAVLDDVRARLEDPEGNAISTASASPLRVEFGVDFAASEFAVHPWVSGSSGSIKTGDEFFNIVRSSVKELEVTTVVDPFDADDIKSFSALCSAENDNDSDDPPTGDPADTGGSAENDSLAKGGASLGGDPNCQVQIVGRSVVDRYGLAALNEERACNTVLLLMHQFPTVSRLLQAITNAQHLGFAVILGASAGQPGSDAAILTALAMGAGVGQVKFGGLVGAECLDRYRSLLLASEEPGAPPFVGASAYRR</sequence>
<dbReference type="Pfam" id="PF03952">
    <property type="entry name" value="Enolase_N"/>
    <property type="match status" value="1"/>
</dbReference>
<feature type="domain" description="Enolase N-terminal" evidence="9">
    <location>
        <begin position="72"/>
        <end position="212"/>
    </location>
</feature>
<dbReference type="GO" id="GO:0004634">
    <property type="term" value="F:phosphopyruvate hydratase activity"/>
    <property type="evidence" value="ECO:0007669"/>
    <property type="project" value="UniProtKB-EC"/>
</dbReference>
<dbReference type="OrthoDB" id="157471at2759"/>
<dbReference type="SUPFAM" id="SSF51604">
    <property type="entry name" value="Enolase C-terminal domain-like"/>
    <property type="match status" value="2"/>
</dbReference>
<dbReference type="InterPro" id="IPR029017">
    <property type="entry name" value="Enolase-like_N"/>
</dbReference>
<dbReference type="GO" id="GO:0000015">
    <property type="term" value="C:phosphopyruvate hydratase complex"/>
    <property type="evidence" value="ECO:0007669"/>
    <property type="project" value="InterPro"/>
</dbReference>
<evidence type="ECO:0000313" key="11">
    <source>
        <dbReference type="EMBL" id="RLN70782.1"/>
    </source>
</evidence>
<dbReference type="InterPro" id="IPR000941">
    <property type="entry name" value="Enolase"/>
</dbReference>
<accession>A0A3F2RW81</accession>
<dbReference type="SMART" id="SM01193">
    <property type="entry name" value="Enolase_N"/>
    <property type="match status" value="1"/>
</dbReference>
<organism evidence="10 12">
    <name type="scientific">Phytophthora kernoviae</name>
    <dbReference type="NCBI Taxonomy" id="325452"/>
    <lineage>
        <taxon>Eukaryota</taxon>
        <taxon>Sar</taxon>
        <taxon>Stramenopiles</taxon>
        <taxon>Oomycota</taxon>
        <taxon>Peronosporomycetes</taxon>
        <taxon>Peronosporales</taxon>
        <taxon>Peronosporaceae</taxon>
        <taxon>Phytophthora</taxon>
    </lineage>
</organism>
<evidence type="ECO:0000256" key="6">
    <source>
        <dbReference type="ARBA" id="ARBA00023239"/>
    </source>
</evidence>
<dbReference type="CDD" id="cd22962">
    <property type="entry name" value="DD_AtENO3-like"/>
    <property type="match status" value="1"/>
</dbReference>
<keyword evidence="4" id="KW-0460">Magnesium</keyword>
<dbReference type="Proteomes" id="UP000277300">
    <property type="component" value="Unassembled WGS sequence"/>
</dbReference>
<evidence type="ECO:0000259" key="9">
    <source>
        <dbReference type="SMART" id="SM01193"/>
    </source>
</evidence>
<evidence type="ECO:0000256" key="7">
    <source>
        <dbReference type="SAM" id="MobiDB-lite"/>
    </source>
</evidence>
<protein>
    <recommendedName>
        <fullName evidence="3">phosphopyruvate hydratase</fullName>
        <ecNumber evidence="3">4.2.1.11</ecNumber>
    </recommendedName>
</protein>
<keyword evidence="6" id="KW-0456">Lyase</keyword>
<keyword evidence="5" id="KW-0324">Glycolysis</keyword>
<proteinExistence type="inferred from homology"/>
<evidence type="ECO:0000256" key="5">
    <source>
        <dbReference type="ARBA" id="ARBA00023152"/>
    </source>
</evidence>
<dbReference type="Pfam" id="PF00113">
    <property type="entry name" value="Enolase_C"/>
    <property type="match status" value="2"/>
</dbReference>
<reference evidence="12 13" key="1">
    <citation type="submission" date="2018-07" db="EMBL/GenBank/DDBJ databases">
        <title>Genome sequencing of oomycete isolates from Chile give support for New Zealand origin for Phytophthora kernoviae and make available the first Nothophytophthora sp. genome.</title>
        <authorList>
            <person name="Studholme D.J."/>
            <person name="Sanfuentes E."/>
            <person name="Panda P."/>
            <person name="Hill R."/>
            <person name="Sambles C."/>
            <person name="Grant M."/>
            <person name="Williams N.M."/>
            <person name="Mcdougal R.L."/>
        </authorList>
    </citation>
    <scope>NUCLEOTIDE SEQUENCE [LARGE SCALE GENOMIC DNA]</scope>
    <source>
        <strain evidence="10">Chile6</strain>
        <strain evidence="11">Chile7</strain>
    </source>
</reference>
<dbReference type="Proteomes" id="UP000284657">
    <property type="component" value="Unassembled WGS sequence"/>
</dbReference>
<dbReference type="GO" id="GO:0006096">
    <property type="term" value="P:glycolytic process"/>
    <property type="evidence" value="ECO:0007669"/>
    <property type="project" value="UniProtKB-UniPathway"/>
</dbReference>
<dbReference type="UniPathway" id="UPA00109">
    <property type="reaction ID" value="UER00187"/>
</dbReference>
<evidence type="ECO:0000313" key="12">
    <source>
        <dbReference type="Proteomes" id="UP000277300"/>
    </source>
</evidence>
<dbReference type="GO" id="GO:0000287">
    <property type="term" value="F:magnesium ion binding"/>
    <property type="evidence" value="ECO:0007669"/>
    <property type="project" value="InterPro"/>
</dbReference>
<evidence type="ECO:0000256" key="3">
    <source>
        <dbReference type="ARBA" id="ARBA00012058"/>
    </source>
</evidence>
<name>A0A3F2RW81_9STRA</name>
<dbReference type="SMART" id="SM01192">
    <property type="entry name" value="Enolase_C"/>
    <property type="match status" value="1"/>
</dbReference>
<dbReference type="InterPro" id="IPR020811">
    <property type="entry name" value="Enolase_N"/>
</dbReference>
<evidence type="ECO:0000256" key="1">
    <source>
        <dbReference type="ARBA" id="ARBA00005031"/>
    </source>
</evidence>
<feature type="region of interest" description="Disordered" evidence="7">
    <location>
        <begin position="398"/>
        <end position="432"/>
    </location>
</feature>
<comment type="pathway">
    <text evidence="1">Carbohydrate degradation; glycolysis; pyruvate from D-glyceraldehyde 3-phosphate: step 4/5.</text>
</comment>
<dbReference type="PANTHER" id="PTHR11902:SF1">
    <property type="entry name" value="ENOLASE"/>
    <property type="match status" value="1"/>
</dbReference>